<dbReference type="GO" id="GO:0004674">
    <property type="term" value="F:protein serine/threonine kinase activity"/>
    <property type="evidence" value="ECO:0007669"/>
    <property type="project" value="UniProtKB-EC"/>
</dbReference>
<dbReference type="Gene3D" id="2.130.10.10">
    <property type="entry name" value="YVTN repeat-like/Quinoprotein amine dehydrogenase"/>
    <property type="match status" value="1"/>
</dbReference>
<sequence length="393" mass="42525" precursor="true">MRAVSRRRLIQLGLALLCSVAISSSLTAADRFEGPAWPDFRNGFALHGIADGTLPDDLQLLWEVTTPDGVTSTPAIAQGRVYAGTISGDLLCLDLKTGKEFWKYHSIESVDPDEFAPGFLAPVTIDASTVFVGDDSGVFHAVERDTGKKRWTFETDGEIIGGATLLGDSRVMVGSHDGRLYCLDRKTGKEVWQFDTQGPINGSQALAGQFTFVTGCDKPILRVVNVEGGTEETEIPIESLLIASPALRGDNLYFGTDSGEVIAMNWKDQAIAWTYADPSRQQQIHSSPAVTDDVVVIGSRDKRVHCIDRATGKPRWTYATRAKIDCSPVIAGNRVVFGSADKNLYMVNLEDGSEVWKYNTGQSITGSPAVVGGYMVIGTDQVDGRILCFGPKP</sequence>
<dbReference type="AlphaFoldDB" id="A0A517ZFN6"/>
<feature type="domain" description="Pyrrolo-quinoline quinone repeat" evidence="2">
    <location>
        <begin position="118"/>
        <end position="232"/>
    </location>
</feature>
<dbReference type="SMART" id="SM00564">
    <property type="entry name" value="PQQ"/>
    <property type="match status" value="6"/>
</dbReference>
<dbReference type="EC" id="2.7.11.1" evidence="3"/>
<gene>
    <name evidence="3" type="primary">afsK_2</name>
    <name evidence="3" type="ORF">Mal4_56740</name>
</gene>
<accession>A0A517ZFN6</accession>
<dbReference type="InterPro" id="IPR015943">
    <property type="entry name" value="WD40/YVTN_repeat-like_dom_sf"/>
</dbReference>
<keyword evidence="3" id="KW-0418">Kinase</keyword>
<dbReference type="OrthoDB" id="256225at2"/>
<dbReference type="PANTHER" id="PTHR34512">
    <property type="entry name" value="CELL SURFACE PROTEIN"/>
    <property type="match status" value="1"/>
</dbReference>
<organism evidence="3 4">
    <name type="scientific">Maioricimonas rarisocia</name>
    <dbReference type="NCBI Taxonomy" id="2528026"/>
    <lineage>
        <taxon>Bacteria</taxon>
        <taxon>Pseudomonadati</taxon>
        <taxon>Planctomycetota</taxon>
        <taxon>Planctomycetia</taxon>
        <taxon>Planctomycetales</taxon>
        <taxon>Planctomycetaceae</taxon>
        <taxon>Maioricimonas</taxon>
    </lineage>
</organism>
<dbReference type="PANTHER" id="PTHR34512:SF30">
    <property type="entry name" value="OUTER MEMBRANE PROTEIN ASSEMBLY FACTOR BAMB"/>
    <property type="match status" value="1"/>
</dbReference>
<proteinExistence type="predicted"/>
<reference evidence="3 4" key="1">
    <citation type="submission" date="2019-02" db="EMBL/GenBank/DDBJ databases">
        <title>Deep-cultivation of Planctomycetes and their phenomic and genomic characterization uncovers novel biology.</title>
        <authorList>
            <person name="Wiegand S."/>
            <person name="Jogler M."/>
            <person name="Boedeker C."/>
            <person name="Pinto D."/>
            <person name="Vollmers J."/>
            <person name="Rivas-Marin E."/>
            <person name="Kohn T."/>
            <person name="Peeters S.H."/>
            <person name="Heuer A."/>
            <person name="Rast P."/>
            <person name="Oberbeckmann S."/>
            <person name="Bunk B."/>
            <person name="Jeske O."/>
            <person name="Meyerdierks A."/>
            <person name="Storesund J.E."/>
            <person name="Kallscheuer N."/>
            <person name="Luecker S."/>
            <person name="Lage O.M."/>
            <person name="Pohl T."/>
            <person name="Merkel B.J."/>
            <person name="Hornburger P."/>
            <person name="Mueller R.-W."/>
            <person name="Bruemmer F."/>
            <person name="Labrenz M."/>
            <person name="Spormann A.M."/>
            <person name="Op den Camp H."/>
            <person name="Overmann J."/>
            <person name="Amann R."/>
            <person name="Jetten M.S.M."/>
            <person name="Mascher T."/>
            <person name="Medema M.H."/>
            <person name="Devos D.P."/>
            <person name="Kaster A.-K."/>
            <person name="Ovreas L."/>
            <person name="Rohde M."/>
            <person name="Galperin M.Y."/>
            <person name="Jogler C."/>
        </authorList>
    </citation>
    <scope>NUCLEOTIDE SEQUENCE [LARGE SCALE GENOMIC DNA]</scope>
    <source>
        <strain evidence="3 4">Mal4</strain>
    </source>
</reference>
<dbReference type="RefSeq" id="WP_145372572.1">
    <property type="nucleotide sequence ID" value="NZ_CP036275.1"/>
</dbReference>
<keyword evidence="1" id="KW-0732">Signal</keyword>
<keyword evidence="4" id="KW-1185">Reference proteome</keyword>
<evidence type="ECO:0000256" key="1">
    <source>
        <dbReference type="SAM" id="SignalP"/>
    </source>
</evidence>
<feature type="signal peptide" evidence="1">
    <location>
        <begin position="1"/>
        <end position="28"/>
    </location>
</feature>
<evidence type="ECO:0000313" key="4">
    <source>
        <dbReference type="Proteomes" id="UP000320496"/>
    </source>
</evidence>
<evidence type="ECO:0000259" key="2">
    <source>
        <dbReference type="Pfam" id="PF13360"/>
    </source>
</evidence>
<dbReference type="SUPFAM" id="SSF50998">
    <property type="entry name" value="Quinoprotein alcohol dehydrogenase-like"/>
    <property type="match status" value="2"/>
</dbReference>
<feature type="domain" description="Pyrrolo-quinoline quinone repeat" evidence="2">
    <location>
        <begin position="284"/>
        <end position="383"/>
    </location>
</feature>
<dbReference type="InterPro" id="IPR018391">
    <property type="entry name" value="PQQ_b-propeller_rpt"/>
</dbReference>
<dbReference type="Proteomes" id="UP000320496">
    <property type="component" value="Chromosome"/>
</dbReference>
<feature type="domain" description="Pyrrolo-quinoline quinone repeat" evidence="2">
    <location>
        <begin position="59"/>
        <end position="104"/>
    </location>
</feature>
<dbReference type="EMBL" id="CP036275">
    <property type="protein sequence ID" value="QDU41308.1"/>
    <property type="molecule type" value="Genomic_DNA"/>
</dbReference>
<evidence type="ECO:0000313" key="3">
    <source>
        <dbReference type="EMBL" id="QDU41308.1"/>
    </source>
</evidence>
<dbReference type="Pfam" id="PF13360">
    <property type="entry name" value="PQQ_2"/>
    <property type="match status" value="3"/>
</dbReference>
<dbReference type="Gene3D" id="2.40.10.480">
    <property type="match status" value="2"/>
</dbReference>
<protein>
    <submittedName>
        <fullName evidence="3">Serine/threonine-protein kinase AfsK</fullName>
        <ecNumber evidence="3">2.7.11.1</ecNumber>
    </submittedName>
</protein>
<feature type="chain" id="PRO_5022143533" evidence="1">
    <location>
        <begin position="29"/>
        <end position="393"/>
    </location>
</feature>
<dbReference type="InterPro" id="IPR011047">
    <property type="entry name" value="Quinoprotein_ADH-like_sf"/>
</dbReference>
<dbReference type="InterPro" id="IPR002372">
    <property type="entry name" value="PQQ_rpt_dom"/>
</dbReference>
<name>A0A517ZFN6_9PLAN</name>
<keyword evidence="3" id="KW-0808">Transferase</keyword>
<dbReference type="KEGG" id="mri:Mal4_56740"/>